<evidence type="ECO:0000256" key="12">
    <source>
        <dbReference type="ARBA" id="ARBA00022917"/>
    </source>
</evidence>
<dbReference type="PROSITE" id="PS51447">
    <property type="entry name" value="FDX_ACB"/>
    <property type="match status" value="1"/>
</dbReference>
<dbReference type="InterPro" id="IPR033714">
    <property type="entry name" value="tRNA_bind_bactPheRS"/>
</dbReference>
<evidence type="ECO:0000256" key="3">
    <source>
        <dbReference type="ARBA" id="ARBA00011209"/>
    </source>
</evidence>
<proteinExistence type="inferred from homology"/>
<evidence type="ECO:0000256" key="7">
    <source>
        <dbReference type="ARBA" id="ARBA00022723"/>
    </source>
</evidence>
<dbReference type="CDD" id="cd02796">
    <property type="entry name" value="tRNA_bind_bactPheRS"/>
    <property type="match status" value="1"/>
</dbReference>
<comment type="subcellular location">
    <subcellularLocation>
        <location evidence="1 15">Cytoplasm</location>
    </subcellularLocation>
</comment>
<evidence type="ECO:0000256" key="11">
    <source>
        <dbReference type="ARBA" id="ARBA00022884"/>
    </source>
</evidence>
<dbReference type="NCBIfam" id="NF045760">
    <property type="entry name" value="YtpR"/>
    <property type="match status" value="1"/>
</dbReference>
<dbReference type="Pfam" id="PF03483">
    <property type="entry name" value="B3_4"/>
    <property type="match status" value="1"/>
</dbReference>
<dbReference type="CDD" id="cd00769">
    <property type="entry name" value="PheRS_beta_core"/>
    <property type="match status" value="1"/>
</dbReference>
<dbReference type="SUPFAM" id="SSF54991">
    <property type="entry name" value="Anticodon-binding domain of PheRS"/>
    <property type="match status" value="1"/>
</dbReference>
<dbReference type="AlphaFoldDB" id="A0A6V7RCL1"/>
<dbReference type="InterPro" id="IPR005147">
    <property type="entry name" value="tRNA_synthase_B5-dom"/>
</dbReference>
<dbReference type="GO" id="GO:0004826">
    <property type="term" value="F:phenylalanine-tRNA ligase activity"/>
    <property type="evidence" value="ECO:0007669"/>
    <property type="project" value="UniProtKB-UniRule"/>
</dbReference>
<comment type="cofactor">
    <cofactor evidence="15">
        <name>Mg(2+)</name>
        <dbReference type="ChEBI" id="CHEBI:18420"/>
    </cofactor>
    <text evidence="15">Binds 2 magnesium ions per tetramer.</text>
</comment>
<keyword evidence="9 15" id="KW-0067">ATP-binding</keyword>
<evidence type="ECO:0000313" key="20">
    <source>
        <dbReference type="EMBL" id="CAD2075254.1"/>
    </source>
</evidence>
<comment type="similarity">
    <text evidence="2 15">Belongs to the phenylalanyl-tRNA synthetase beta subunit family. Type 1 subfamily.</text>
</comment>
<dbReference type="PANTHER" id="PTHR10947">
    <property type="entry name" value="PHENYLALANYL-TRNA SYNTHETASE BETA CHAIN AND LEUCINE-RICH REPEAT-CONTAINING PROTEIN 47"/>
    <property type="match status" value="1"/>
</dbReference>
<organism evidence="20 21">
    <name type="scientific">Phocicoccus pinnipedialis</name>
    <dbReference type="NCBI Taxonomy" id="110845"/>
    <lineage>
        <taxon>Bacteria</taxon>
        <taxon>Bacillati</taxon>
        <taxon>Bacillota</taxon>
        <taxon>Bacilli</taxon>
        <taxon>Bacillales</taxon>
        <taxon>Salinicoccaceae</taxon>
        <taxon>Phocicoccus</taxon>
    </lineage>
</organism>
<name>A0A6V7RCL1_9BACL</name>
<dbReference type="Pfam" id="PF01588">
    <property type="entry name" value="tRNA_bind"/>
    <property type="match status" value="1"/>
</dbReference>
<dbReference type="SUPFAM" id="SSF50249">
    <property type="entry name" value="Nucleic acid-binding proteins"/>
    <property type="match status" value="1"/>
</dbReference>
<dbReference type="PANTHER" id="PTHR10947:SF0">
    <property type="entry name" value="PHENYLALANINE--TRNA LIGASE BETA SUBUNIT"/>
    <property type="match status" value="1"/>
</dbReference>
<dbReference type="PROSITE" id="PS50886">
    <property type="entry name" value="TRBD"/>
    <property type="match status" value="1"/>
</dbReference>
<dbReference type="Gene3D" id="3.30.70.380">
    <property type="entry name" value="Ferrodoxin-fold anticodon-binding domain"/>
    <property type="match status" value="1"/>
</dbReference>
<evidence type="ECO:0000256" key="5">
    <source>
        <dbReference type="ARBA" id="ARBA00022555"/>
    </source>
</evidence>
<evidence type="ECO:0000256" key="13">
    <source>
        <dbReference type="ARBA" id="ARBA00023146"/>
    </source>
</evidence>
<keyword evidence="7 15" id="KW-0479">Metal-binding</keyword>
<evidence type="ECO:0000256" key="4">
    <source>
        <dbReference type="ARBA" id="ARBA00022490"/>
    </source>
</evidence>
<dbReference type="GO" id="GO:0006432">
    <property type="term" value="P:phenylalanyl-tRNA aminoacylation"/>
    <property type="evidence" value="ECO:0007669"/>
    <property type="project" value="UniProtKB-UniRule"/>
</dbReference>
<evidence type="ECO:0000256" key="16">
    <source>
        <dbReference type="PROSITE-ProRule" id="PRU00209"/>
    </source>
</evidence>
<dbReference type="InterPro" id="IPR036690">
    <property type="entry name" value="Fdx_antiC-bd_sf"/>
</dbReference>
<dbReference type="EC" id="6.1.1.20" evidence="15"/>
<comment type="subunit">
    <text evidence="3 15">Tetramer of two alpha and two beta subunits.</text>
</comment>
<dbReference type="InterPro" id="IPR009061">
    <property type="entry name" value="DNA-bd_dom_put_sf"/>
</dbReference>
<dbReference type="GO" id="GO:0016740">
    <property type="term" value="F:transferase activity"/>
    <property type="evidence" value="ECO:0007669"/>
    <property type="project" value="UniProtKB-ARBA"/>
</dbReference>
<feature type="binding site" evidence="15">
    <location>
        <position position="467"/>
    </location>
    <ligand>
        <name>Mg(2+)</name>
        <dbReference type="ChEBI" id="CHEBI:18420"/>
        <note>shared with alpha subunit</note>
    </ligand>
</feature>
<dbReference type="HAMAP" id="MF_00283">
    <property type="entry name" value="Phe_tRNA_synth_beta1"/>
    <property type="match status" value="1"/>
</dbReference>
<keyword evidence="4 15" id="KW-0963">Cytoplasm</keyword>
<keyword evidence="12 15" id="KW-0648">Protein biosynthesis</keyword>
<dbReference type="GO" id="GO:0000049">
    <property type="term" value="F:tRNA binding"/>
    <property type="evidence" value="ECO:0007669"/>
    <property type="project" value="UniProtKB-UniRule"/>
</dbReference>
<dbReference type="InterPro" id="IPR005146">
    <property type="entry name" value="B3/B4_tRNA-bd"/>
</dbReference>
<dbReference type="InterPro" id="IPR004532">
    <property type="entry name" value="Phe-tRNA-ligase_IIc_bsu_bact"/>
</dbReference>
<comment type="caution">
    <text evidence="20">The sequence shown here is derived from an EMBL/GenBank/DDBJ whole genome shotgun (WGS) entry which is preliminary data.</text>
</comment>
<dbReference type="InterPro" id="IPR012340">
    <property type="entry name" value="NA-bd_OB-fold"/>
</dbReference>
<evidence type="ECO:0000259" key="18">
    <source>
        <dbReference type="PROSITE" id="PS51447"/>
    </source>
</evidence>
<dbReference type="SMART" id="SM00873">
    <property type="entry name" value="B3_4"/>
    <property type="match status" value="1"/>
</dbReference>
<evidence type="ECO:0000256" key="9">
    <source>
        <dbReference type="ARBA" id="ARBA00022840"/>
    </source>
</evidence>
<dbReference type="GO" id="GO:0005524">
    <property type="term" value="F:ATP binding"/>
    <property type="evidence" value="ECO:0007669"/>
    <property type="project" value="UniProtKB-UniRule"/>
</dbReference>
<keyword evidence="5 16" id="KW-0820">tRNA-binding</keyword>
<dbReference type="InterPro" id="IPR005121">
    <property type="entry name" value="Fdx_antiC-bd"/>
</dbReference>
<dbReference type="Pfam" id="PF03484">
    <property type="entry name" value="B5"/>
    <property type="match status" value="1"/>
</dbReference>
<dbReference type="Proteomes" id="UP000588186">
    <property type="component" value="Unassembled WGS sequence"/>
</dbReference>
<evidence type="ECO:0000256" key="10">
    <source>
        <dbReference type="ARBA" id="ARBA00022842"/>
    </source>
</evidence>
<feature type="domain" description="B5" evidence="19">
    <location>
        <begin position="405"/>
        <end position="480"/>
    </location>
</feature>
<evidence type="ECO:0000256" key="14">
    <source>
        <dbReference type="ARBA" id="ARBA00049255"/>
    </source>
</evidence>
<sequence>MRVSKEWLETFISVDADTETLAETITRGGIEVDDIIDYTKDIKNLVIGYVAHVKQHPEANKLKLCQVNTGDETVQIVCGAPNVKADSYVIVSKVGGRLPGGIKIKKAKLRGEESYGMICSLEEIGISEDFIPEEFKDGIFIFNEEQTPGTNALEALYLDDQVLEFDLTPNRKDALSMIGTAYEVRALFGGEVIEPKRDMTETDDISGISVKNEDSEAVPFYALRKVNNVKIMPSPVWMQHRLLKAGIRPINNVVDISNYVLLEFGQPLHIFDYDNLGSKEIVTRRAKKDEKMTTLDGKERTLLESDIVITNGKEPVALAGVMGGDFSEVTDNTTNVVIESALFEPVSIRKTSGRLNLRSEASSRFEKGVSHEFVLKALDRTAYLLETLAGGTVEKGIVSDGALDLTPTEIDTSVSFINNRLGLDLNADEITETLDKLGIDVKLDGDNIHAIIPSRRDDLKIPEDITEEVARIYGYDNLPSTLPVYSEITPGRLTDNQVKTRVIKKQLSSLGLSGAINYALTEESRVKEFTNASEGLKLKMPMSEIHSTLRTSLIPHLVDNVTYNMNRQRKSVSLYEMGKVFETHGQDKLPTEITKLAAVISGPQYHVEWLGASLSPDFYTLKGILESVFTRLSLKPHVTYERTTEYAELHPGRTAHVLLKGKVIGLIGELHPKYAKDHDLNQTTVFEVNLDEMYKETEGTIRYEQLPKYPQITRDIALEVNSEVTVQDIIDLIYKQNVKHLINVEPFDVYEGEHIEAGKKSVALHLTYLNKEETLTDEIVETLHAPIVDALLAEGFKIRA</sequence>
<keyword evidence="10 15" id="KW-0460">Magnesium</keyword>
<feature type="binding site" evidence="15">
    <location>
        <position position="464"/>
    </location>
    <ligand>
        <name>Mg(2+)</name>
        <dbReference type="ChEBI" id="CHEBI:18420"/>
        <note>shared with alpha subunit</note>
    </ligand>
</feature>
<feature type="domain" description="FDX-ACB" evidence="18">
    <location>
        <begin position="707"/>
        <end position="799"/>
    </location>
</feature>
<dbReference type="GO" id="GO:0140096">
    <property type="term" value="F:catalytic activity, acting on a protein"/>
    <property type="evidence" value="ECO:0007669"/>
    <property type="project" value="UniProtKB-ARBA"/>
</dbReference>
<dbReference type="NCBIfam" id="TIGR00472">
    <property type="entry name" value="pheT_bact"/>
    <property type="match status" value="1"/>
</dbReference>
<dbReference type="Gene3D" id="3.30.930.10">
    <property type="entry name" value="Bira Bifunctional Protein, Domain 2"/>
    <property type="match status" value="1"/>
</dbReference>
<evidence type="ECO:0000256" key="8">
    <source>
        <dbReference type="ARBA" id="ARBA00022741"/>
    </source>
</evidence>
<keyword evidence="6 15" id="KW-0436">Ligase</keyword>
<dbReference type="SUPFAM" id="SSF56037">
    <property type="entry name" value="PheT/TilS domain"/>
    <property type="match status" value="1"/>
</dbReference>
<dbReference type="InterPro" id="IPR041616">
    <property type="entry name" value="PheRS_beta_core"/>
</dbReference>
<dbReference type="RefSeq" id="WP_186077374.1">
    <property type="nucleotide sequence ID" value="NZ_CAJEWB010000010.1"/>
</dbReference>
<dbReference type="Gene3D" id="3.50.40.10">
    <property type="entry name" value="Phenylalanyl-trna Synthetase, Chain B, domain 3"/>
    <property type="match status" value="1"/>
</dbReference>
<dbReference type="GO" id="GO:0009328">
    <property type="term" value="C:phenylalanine-tRNA ligase complex"/>
    <property type="evidence" value="ECO:0007669"/>
    <property type="project" value="TreeGrafter"/>
</dbReference>
<comment type="catalytic activity">
    <reaction evidence="14 15">
        <text>tRNA(Phe) + L-phenylalanine + ATP = L-phenylalanyl-tRNA(Phe) + AMP + diphosphate + H(+)</text>
        <dbReference type="Rhea" id="RHEA:19413"/>
        <dbReference type="Rhea" id="RHEA-COMP:9668"/>
        <dbReference type="Rhea" id="RHEA-COMP:9699"/>
        <dbReference type="ChEBI" id="CHEBI:15378"/>
        <dbReference type="ChEBI" id="CHEBI:30616"/>
        <dbReference type="ChEBI" id="CHEBI:33019"/>
        <dbReference type="ChEBI" id="CHEBI:58095"/>
        <dbReference type="ChEBI" id="CHEBI:78442"/>
        <dbReference type="ChEBI" id="CHEBI:78531"/>
        <dbReference type="ChEBI" id="CHEBI:456215"/>
        <dbReference type="EC" id="6.1.1.20"/>
    </reaction>
</comment>
<dbReference type="InterPro" id="IPR045864">
    <property type="entry name" value="aa-tRNA-synth_II/BPL/LPL"/>
</dbReference>
<dbReference type="SUPFAM" id="SSF55681">
    <property type="entry name" value="Class II aaRS and biotin synthetases"/>
    <property type="match status" value="1"/>
</dbReference>
<dbReference type="Pfam" id="PF17759">
    <property type="entry name" value="tRNA_synthFbeta"/>
    <property type="match status" value="1"/>
</dbReference>
<dbReference type="Gene3D" id="2.40.50.140">
    <property type="entry name" value="Nucleic acid-binding proteins"/>
    <property type="match status" value="1"/>
</dbReference>
<reference evidence="20 21" key="1">
    <citation type="submission" date="2020-07" db="EMBL/GenBank/DDBJ databases">
        <authorList>
            <person name="Criscuolo A."/>
        </authorList>
    </citation>
    <scope>NUCLEOTIDE SEQUENCE [LARGE SCALE GENOMIC DNA]</scope>
    <source>
        <strain evidence="20">CIP107946</strain>
    </source>
</reference>
<accession>A0A6V7RCL1</accession>
<evidence type="ECO:0000256" key="1">
    <source>
        <dbReference type="ARBA" id="ARBA00004496"/>
    </source>
</evidence>
<evidence type="ECO:0000256" key="6">
    <source>
        <dbReference type="ARBA" id="ARBA00022598"/>
    </source>
</evidence>
<dbReference type="EMBL" id="CAJEWB010000010">
    <property type="protein sequence ID" value="CAD2075254.1"/>
    <property type="molecule type" value="Genomic_DNA"/>
</dbReference>
<protein>
    <recommendedName>
        <fullName evidence="15">Phenylalanine--tRNA ligase beta subunit</fullName>
        <ecNumber evidence="15">6.1.1.20</ecNumber>
    </recommendedName>
    <alternativeName>
        <fullName evidence="15">Phenylalanyl-tRNA synthetase beta subunit</fullName>
        <shortName evidence="15">PheRS</shortName>
    </alternativeName>
</protein>
<keyword evidence="11 16" id="KW-0694">RNA-binding</keyword>
<evidence type="ECO:0000313" key="21">
    <source>
        <dbReference type="Proteomes" id="UP000588186"/>
    </source>
</evidence>
<dbReference type="FunFam" id="3.30.70.380:FF:000001">
    <property type="entry name" value="Phenylalanine--tRNA ligase beta subunit"/>
    <property type="match status" value="1"/>
</dbReference>
<dbReference type="SMART" id="SM00874">
    <property type="entry name" value="B5"/>
    <property type="match status" value="1"/>
</dbReference>
<evidence type="ECO:0000259" key="17">
    <source>
        <dbReference type="PROSITE" id="PS50886"/>
    </source>
</evidence>
<evidence type="ECO:0000256" key="2">
    <source>
        <dbReference type="ARBA" id="ARBA00008653"/>
    </source>
</evidence>
<dbReference type="FunFam" id="3.30.930.10:FF:000022">
    <property type="entry name" value="Phenylalanine--tRNA ligase beta subunit"/>
    <property type="match status" value="1"/>
</dbReference>
<evidence type="ECO:0000256" key="15">
    <source>
        <dbReference type="HAMAP-Rule" id="MF_00283"/>
    </source>
</evidence>
<dbReference type="Gene3D" id="3.30.56.10">
    <property type="match status" value="2"/>
</dbReference>
<keyword evidence="8 15" id="KW-0547">Nucleotide-binding</keyword>
<dbReference type="InterPro" id="IPR045060">
    <property type="entry name" value="Phe-tRNA-ligase_IIc_bsu"/>
</dbReference>
<dbReference type="GO" id="GO:0000287">
    <property type="term" value="F:magnesium ion binding"/>
    <property type="evidence" value="ECO:0007669"/>
    <property type="project" value="UniProtKB-UniRule"/>
</dbReference>
<keyword evidence="21" id="KW-1185">Reference proteome</keyword>
<dbReference type="FunFam" id="2.40.50.140:FF:000045">
    <property type="entry name" value="Phenylalanine--tRNA ligase beta subunit"/>
    <property type="match status" value="1"/>
</dbReference>
<feature type="binding site" evidence="15">
    <location>
        <position position="458"/>
    </location>
    <ligand>
        <name>Mg(2+)</name>
        <dbReference type="ChEBI" id="CHEBI:18420"/>
        <note>shared with alpha subunit</note>
    </ligand>
</feature>
<feature type="binding site" evidence="15">
    <location>
        <position position="468"/>
    </location>
    <ligand>
        <name>Mg(2+)</name>
        <dbReference type="ChEBI" id="CHEBI:18420"/>
        <note>shared with alpha subunit</note>
    </ligand>
</feature>
<evidence type="ECO:0000259" key="19">
    <source>
        <dbReference type="PROSITE" id="PS51483"/>
    </source>
</evidence>
<keyword evidence="13 15" id="KW-0030">Aminoacyl-tRNA synthetase</keyword>
<dbReference type="Pfam" id="PF03147">
    <property type="entry name" value="FDX-ACB"/>
    <property type="match status" value="1"/>
</dbReference>
<dbReference type="PROSITE" id="PS51483">
    <property type="entry name" value="B5"/>
    <property type="match status" value="1"/>
</dbReference>
<dbReference type="FunFam" id="3.50.40.10:FF:000001">
    <property type="entry name" value="Phenylalanine--tRNA ligase beta subunit"/>
    <property type="match status" value="1"/>
</dbReference>
<dbReference type="SMART" id="SM00896">
    <property type="entry name" value="FDX-ACB"/>
    <property type="match status" value="1"/>
</dbReference>
<gene>
    <name evidence="20" type="primary">pheT_2</name>
    <name evidence="15" type="synonym">pheT</name>
    <name evidence="20" type="ORF">JEOPIN946_00966</name>
</gene>
<dbReference type="InterPro" id="IPR002547">
    <property type="entry name" value="tRNA-bd_dom"/>
</dbReference>
<dbReference type="SUPFAM" id="SSF46955">
    <property type="entry name" value="Putative DNA-binding domain"/>
    <property type="match status" value="1"/>
</dbReference>
<dbReference type="InterPro" id="IPR020825">
    <property type="entry name" value="Phe-tRNA_synthase-like_B3/B4"/>
</dbReference>
<feature type="domain" description="TRNA-binding" evidence="17">
    <location>
        <begin position="39"/>
        <end position="153"/>
    </location>
</feature>